<evidence type="ECO:0000313" key="7">
    <source>
        <dbReference type="Proteomes" id="UP000887540"/>
    </source>
</evidence>
<dbReference type="WBParaSite" id="ACRNAN_scaffold7022.g21586.t1">
    <property type="protein sequence ID" value="ACRNAN_scaffold7022.g21586.t1"/>
    <property type="gene ID" value="ACRNAN_scaffold7022.g21586"/>
</dbReference>
<dbReference type="GO" id="GO:0005230">
    <property type="term" value="F:extracellular ligand-gated monoatomic ion channel activity"/>
    <property type="evidence" value="ECO:0007669"/>
    <property type="project" value="InterPro"/>
</dbReference>
<proteinExistence type="inferred from homology"/>
<keyword evidence="4 5" id="KW-0472">Membrane</keyword>
<dbReference type="PRINTS" id="PR00252">
    <property type="entry name" value="NRIONCHANNEL"/>
</dbReference>
<feature type="domain" description="Neurotransmitter-gated ion-channel ligand-binding" evidence="6">
    <location>
        <begin position="34"/>
        <end position="241"/>
    </location>
</feature>
<keyword evidence="5" id="KW-0406">Ion transport</keyword>
<dbReference type="InterPro" id="IPR036734">
    <property type="entry name" value="Neur_chan_lig-bd_sf"/>
</dbReference>
<dbReference type="InterPro" id="IPR038050">
    <property type="entry name" value="Neuro_actylchol_rec"/>
</dbReference>
<feature type="transmembrane region" description="Helical" evidence="5">
    <location>
        <begin position="243"/>
        <end position="264"/>
    </location>
</feature>
<protein>
    <submittedName>
        <fullName evidence="8">Neurotransmitter-gated ion-channel ligand-binding domain-containing protein</fullName>
    </submittedName>
</protein>
<dbReference type="Proteomes" id="UP000887540">
    <property type="component" value="Unplaced"/>
</dbReference>
<feature type="transmembrane region" description="Helical" evidence="5">
    <location>
        <begin position="443"/>
        <end position="464"/>
    </location>
</feature>
<dbReference type="SUPFAM" id="SSF90112">
    <property type="entry name" value="Neurotransmitter-gated ion-channel transmembrane pore"/>
    <property type="match status" value="1"/>
</dbReference>
<feature type="transmembrane region" description="Helical" evidence="5">
    <location>
        <begin position="301"/>
        <end position="327"/>
    </location>
</feature>
<dbReference type="InterPro" id="IPR018000">
    <property type="entry name" value="Neurotransmitter_ion_chnl_CS"/>
</dbReference>
<evidence type="ECO:0000256" key="3">
    <source>
        <dbReference type="ARBA" id="ARBA00022989"/>
    </source>
</evidence>
<sequence>MVATIITIFFYLIIFIFCTYGKPYSKDEITLGSEERLLKDLFNHYDKRVRPNANTRTTLIVQAKVTVAMLIEIKANEEIASFNIAHYHMWKDQRLSWDPLDYDNLTDIYVPYSLVWRPKLFIYNGLDIKDLLHEDVQIVQIQNDGLITSYAQQYVSSICKLNMRRFPFDTQFCAVGQASAMLSIEIMDVEVLPPPENHVEALFLGNEEFEMTNVYTRKRYFHEENRTRFAFEYIFELKRHPTYYMTVIEIPVFLTVVLCILGMFTPGTSLGDNVMVGLSTFFALTILLGIVAEGLPKSSSISLLTIHILISIFICVLAVIVSTLIGFARDYLASSKQVPPRILCKLFFLQVNEPIFKLKSPSFMNNLEIENTIKQPKCPIARCESIESNLKIEDLPSIHSSILTLMKNQAQIKIYLEEIIEFLEKEHQNIHNIWNKIFKRIDFLFMIFFLILNTIHIIAFSKYASMPPNQLPNALFHEDG</sequence>
<keyword evidence="5" id="KW-0407">Ion channel</keyword>
<dbReference type="Pfam" id="PF02931">
    <property type="entry name" value="Neur_chan_LBD"/>
    <property type="match status" value="1"/>
</dbReference>
<comment type="subcellular location">
    <subcellularLocation>
        <location evidence="1">Membrane</location>
        <topology evidence="1">Multi-pass membrane protein</topology>
    </subcellularLocation>
</comment>
<evidence type="ECO:0000313" key="8">
    <source>
        <dbReference type="WBParaSite" id="ACRNAN_scaffold7022.g21586.t1"/>
    </source>
</evidence>
<comment type="similarity">
    <text evidence="5">Belongs to the ligand-gated ion channel (TC 1.A.9) family.</text>
</comment>
<dbReference type="GO" id="GO:0004888">
    <property type="term" value="F:transmembrane signaling receptor activity"/>
    <property type="evidence" value="ECO:0007669"/>
    <property type="project" value="InterPro"/>
</dbReference>
<name>A0A914ECA7_9BILA</name>
<accession>A0A914ECA7</accession>
<dbReference type="InterPro" id="IPR006202">
    <property type="entry name" value="Neur_chan_lig-bd"/>
</dbReference>
<dbReference type="InterPro" id="IPR006201">
    <property type="entry name" value="Neur_channel"/>
</dbReference>
<evidence type="ECO:0000259" key="6">
    <source>
        <dbReference type="Pfam" id="PF02931"/>
    </source>
</evidence>
<keyword evidence="5" id="KW-0813">Transport</keyword>
<evidence type="ECO:0000256" key="1">
    <source>
        <dbReference type="ARBA" id="ARBA00004141"/>
    </source>
</evidence>
<dbReference type="PROSITE" id="PS00236">
    <property type="entry name" value="NEUROTR_ION_CHANNEL"/>
    <property type="match status" value="1"/>
</dbReference>
<feature type="transmembrane region" description="Helical" evidence="5">
    <location>
        <begin position="276"/>
        <end position="295"/>
    </location>
</feature>
<dbReference type="FunFam" id="2.70.170.10:FF:000027">
    <property type="entry name" value="Ligand-Gated ion Channel"/>
    <property type="match status" value="1"/>
</dbReference>
<evidence type="ECO:0000256" key="4">
    <source>
        <dbReference type="ARBA" id="ARBA00023136"/>
    </source>
</evidence>
<dbReference type="Gene3D" id="1.20.58.390">
    <property type="entry name" value="Neurotransmitter-gated ion-channel transmembrane domain"/>
    <property type="match status" value="1"/>
</dbReference>
<dbReference type="PANTHER" id="PTHR18945">
    <property type="entry name" value="NEUROTRANSMITTER GATED ION CHANNEL"/>
    <property type="match status" value="1"/>
</dbReference>
<dbReference type="SUPFAM" id="SSF63712">
    <property type="entry name" value="Nicotinic receptor ligand binding domain-like"/>
    <property type="match status" value="1"/>
</dbReference>
<dbReference type="InterPro" id="IPR036719">
    <property type="entry name" value="Neuro-gated_channel_TM_sf"/>
</dbReference>
<evidence type="ECO:0000256" key="2">
    <source>
        <dbReference type="ARBA" id="ARBA00022692"/>
    </source>
</evidence>
<organism evidence="7 8">
    <name type="scientific">Acrobeloides nanus</name>
    <dbReference type="NCBI Taxonomy" id="290746"/>
    <lineage>
        <taxon>Eukaryota</taxon>
        <taxon>Metazoa</taxon>
        <taxon>Ecdysozoa</taxon>
        <taxon>Nematoda</taxon>
        <taxon>Chromadorea</taxon>
        <taxon>Rhabditida</taxon>
        <taxon>Tylenchina</taxon>
        <taxon>Cephalobomorpha</taxon>
        <taxon>Cephaloboidea</taxon>
        <taxon>Cephalobidae</taxon>
        <taxon>Acrobeloides</taxon>
    </lineage>
</organism>
<keyword evidence="3 5" id="KW-1133">Transmembrane helix</keyword>
<keyword evidence="7" id="KW-1185">Reference proteome</keyword>
<dbReference type="GO" id="GO:0016020">
    <property type="term" value="C:membrane"/>
    <property type="evidence" value="ECO:0007669"/>
    <property type="project" value="UniProtKB-SubCell"/>
</dbReference>
<dbReference type="AlphaFoldDB" id="A0A914ECA7"/>
<dbReference type="Gene3D" id="2.70.170.10">
    <property type="entry name" value="Neurotransmitter-gated ion-channel ligand-binding domain"/>
    <property type="match status" value="1"/>
</dbReference>
<dbReference type="CDD" id="cd18989">
    <property type="entry name" value="LGIC_ECD_cation"/>
    <property type="match status" value="1"/>
</dbReference>
<evidence type="ECO:0000256" key="5">
    <source>
        <dbReference type="RuleBase" id="RU000687"/>
    </source>
</evidence>
<keyword evidence="2 5" id="KW-0812">Transmembrane</keyword>
<reference evidence="8" key="1">
    <citation type="submission" date="2022-11" db="UniProtKB">
        <authorList>
            <consortium name="WormBaseParasite"/>
        </authorList>
    </citation>
    <scope>IDENTIFICATION</scope>
</reference>
<dbReference type="CDD" id="cd19051">
    <property type="entry name" value="LGIC_TM_cation"/>
    <property type="match status" value="1"/>
</dbReference>